<proteinExistence type="predicted"/>
<dbReference type="AlphaFoldDB" id="A0A382CSX4"/>
<dbReference type="InterPro" id="IPR011009">
    <property type="entry name" value="Kinase-like_dom_sf"/>
</dbReference>
<dbReference type="InterPro" id="IPR023214">
    <property type="entry name" value="HAD_sf"/>
</dbReference>
<accession>A0A382CSX4</accession>
<dbReference type="InterPro" id="IPR036412">
    <property type="entry name" value="HAD-like_sf"/>
</dbReference>
<protein>
    <recommendedName>
        <fullName evidence="2">Aminoglycoside phosphotransferase domain-containing protein</fullName>
    </recommendedName>
</protein>
<name>A0A382CSX4_9ZZZZ</name>
<feature type="non-terminal residue" evidence="1">
    <location>
        <position position="398"/>
    </location>
</feature>
<dbReference type="SUPFAM" id="SSF56112">
    <property type="entry name" value="Protein kinase-like (PK-like)"/>
    <property type="match status" value="1"/>
</dbReference>
<dbReference type="EMBL" id="UINC01035751">
    <property type="protein sequence ID" value="SVB28661.1"/>
    <property type="molecule type" value="Genomic_DNA"/>
</dbReference>
<reference evidence="1" key="1">
    <citation type="submission" date="2018-05" db="EMBL/GenBank/DDBJ databases">
        <authorList>
            <person name="Lanie J.A."/>
            <person name="Ng W.-L."/>
            <person name="Kazmierczak K.M."/>
            <person name="Andrzejewski T.M."/>
            <person name="Davidsen T.M."/>
            <person name="Wayne K.J."/>
            <person name="Tettelin H."/>
            <person name="Glass J.I."/>
            <person name="Rusch D."/>
            <person name="Podicherti R."/>
            <person name="Tsui H.-C.T."/>
            <person name="Winkler M.E."/>
        </authorList>
    </citation>
    <scope>NUCLEOTIDE SEQUENCE</scope>
</reference>
<dbReference type="SUPFAM" id="SSF56784">
    <property type="entry name" value="HAD-like"/>
    <property type="match status" value="1"/>
</dbReference>
<evidence type="ECO:0000313" key="1">
    <source>
        <dbReference type="EMBL" id="SVB28661.1"/>
    </source>
</evidence>
<evidence type="ECO:0008006" key="2">
    <source>
        <dbReference type="Google" id="ProtNLM"/>
    </source>
</evidence>
<dbReference type="Gene3D" id="3.40.50.1000">
    <property type="entry name" value="HAD superfamily/HAD-like"/>
    <property type="match status" value="1"/>
</dbReference>
<gene>
    <name evidence="1" type="ORF">METZ01_LOCUS181515</name>
</gene>
<organism evidence="1">
    <name type="scientific">marine metagenome</name>
    <dbReference type="NCBI Taxonomy" id="408172"/>
    <lineage>
        <taxon>unclassified sequences</taxon>
        <taxon>metagenomes</taxon>
        <taxon>ecological metagenomes</taxon>
    </lineage>
</organism>
<sequence>MLIGLDFDNTIACYNDVFSSEAKIKGLVHKEWKGNKQDLKLLISAKETGQTIWQTMQGQVYGPSMQKATLFPGVARFLLRCKLKGHTVFIVSHKTKYGHFDKTKTLLREASLNWMDSKGFFIDTQFGINRKNIFFTNTQREKILKIKSLNLDVFVDDLEEIFLHHDFPKIKKILFSSSSSIEHHVELCNNWTDIENTSIGEIENSEIIHLVNSIYDEPLNNVKKLEGRGNSRIYKLSFNKKNSILLKDYPDLSIDPRPRLITEVSALKLVEDLNKTPKVVAFDELQNIALYEWIKGENLYKIEDHHITQALGFIESLQGLNGKDSWGLASEACLSAKQLLTQINFRLDRLLKTKNKDLNDFLICTFKPLLSKVWESSEKNWPSDNLEKDLPKSMQVFS</sequence>